<name>A0A2P1JUW3_9CAUD</name>
<evidence type="ECO:0000313" key="2">
    <source>
        <dbReference type="Proteomes" id="UP000241502"/>
    </source>
</evidence>
<dbReference type="EMBL" id="MG983743">
    <property type="protein sequence ID" value="AVO23129.1"/>
    <property type="molecule type" value="Genomic_DNA"/>
</dbReference>
<proteinExistence type="predicted"/>
<dbReference type="Proteomes" id="UP000241502">
    <property type="component" value="Segment"/>
</dbReference>
<accession>A0A2P1JUW3</accession>
<protein>
    <submittedName>
        <fullName evidence="1">Uncharacterized protein</fullName>
    </submittedName>
</protein>
<evidence type="ECO:0000313" key="1">
    <source>
        <dbReference type="EMBL" id="AVO23129.1"/>
    </source>
</evidence>
<sequence length="76" mass="8320">MSEENNKAFKEWLAAKRAANPTFAKNPALNSAGNHGTEYVMRLAFYAGVDAAIALLGEEYEDIHSTTVSTEQKSLE</sequence>
<keyword evidence="2" id="KW-1185">Reference proteome</keyword>
<organism evidence="1 2">
    <name type="scientific">Xanthomonas phage RiverRider</name>
    <dbReference type="NCBI Taxonomy" id="2108116"/>
    <lineage>
        <taxon>Viruses</taxon>
        <taxon>Duplodnaviria</taxon>
        <taxon>Heunggongvirae</taxon>
        <taxon>Uroviricota</taxon>
        <taxon>Caudoviricetes</taxon>
        <taxon>Schitoviridae</taxon>
        <taxon>Riverridervirus</taxon>
        <taxon>Riverridervirus riverrider</taxon>
    </lineage>
</organism>
<gene>
    <name evidence="1" type="ORF">RIVERRIDER_48</name>
</gene>
<reference evidence="1" key="1">
    <citation type="submission" date="2018-02" db="EMBL/GenBank/DDBJ databases">
        <authorList>
            <person name="Miller M."/>
            <person name="Deiulio A."/>
            <person name="Douthitt C."/>
            <person name="McMahon J."/>
            <person name="Holland C."/>
            <person name="Wiersma-Koch H."/>
            <person name="Turechek W."/>
            <person name="D'Elia T."/>
        </authorList>
    </citation>
    <scope>NUCLEOTIDE SEQUENCE [LARGE SCALE GENOMIC DNA]</scope>
</reference>